<accession>A0A565CXA2</accession>
<protein>
    <submittedName>
        <fullName evidence="1">Uncharacterized protein</fullName>
    </submittedName>
</protein>
<evidence type="ECO:0000313" key="2">
    <source>
        <dbReference type="Proteomes" id="UP000489600"/>
    </source>
</evidence>
<dbReference type="AlphaFoldDB" id="A0A565CXA2"/>
<sequence length="92" mass="10944">MMRRGGKSMKHTQWLSPVDDVRIVNEAYKLTSEVEFPALSLRHPENIMENNIPWPNLYDVPSPKEVYERFSPMATFEKMFKKMLQEERLKTV</sequence>
<dbReference type="Proteomes" id="UP000489600">
    <property type="component" value="Unassembled WGS sequence"/>
</dbReference>
<organism evidence="1 2">
    <name type="scientific">Arabis nemorensis</name>
    <dbReference type="NCBI Taxonomy" id="586526"/>
    <lineage>
        <taxon>Eukaryota</taxon>
        <taxon>Viridiplantae</taxon>
        <taxon>Streptophyta</taxon>
        <taxon>Embryophyta</taxon>
        <taxon>Tracheophyta</taxon>
        <taxon>Spermatophyta</taxon>
        <taxon>Magnoliopsida</taxon>
        <taxon>eudicotyledons</taxon>
        <taxon>Gunneridae</taxon>
        <taxon>Pentapetalae</taxon>
        <taxon>rosids</taxon>
        <taxon>malvids</taxon>
        <taxon>Brassicales</taxon>
        <taxon>Brassicaceae</taxon>
        <taxon>Arabideae</taxon>
        <taxon>Arabis</taxon>
    </lineage>
</organism>
<keyword evidence="2" id="KW-1185">Reference proteome</keyword>
<gene>
    <name evidence="1" type="ORF">ANE_LOCUS28490</name>
</gene>
<comment type="caution">
    <text evidence="1">The sequence shown here is derived from an EMBL/GenBank/DDBJ whole genome shotgun (WGS) entry which is preliminary data.</text>
</comment>
<dbReference type="EMBL" id="CABITT030000008">
    <property type="protein sequence ID" value="VVB18046.1"/>
    <property type="molecule type" value="Genomic_DNA"/>
</dbReference>
<name>A0A565CXA2_9BRAS</name>
<reference evidence="1" key="1">
    <citation type="submission" date="2019-07" db="EMBL/GenBank/DDBJ databases">
        <authorList>
            <person name="Dittberner H."/>
        </authorList>
    </citation>
    <scope>NUCLEOTIDE SEQUENCE [LARGE SCALE GENOMIC DNA]</scope>
</reference>
<evidence type="ECO:0000313" key="1">
    <source>
        <dbReference type="EMBL" id="VVB18046.1"/>
    </source>
</evidence>
<proteinExistence type="predicted"/>